<proteinExistence type="predicted"/>
<accession>A0A6H0SLY7</accession>
<dbReference type="SUPFAM" id="SSF55718">
    <property type="entry name" value="SCP-like"/>
    <property type="match status" value="1"/>
</dbReference>
<keyword evidence="2" id="KW-0670">Pyruvate</keyword>
<keyword evidence="3" id="KW-1185">Reference proteome</keyword>
<dbReference type="Pfam" id="PF11716">
    <property type="entry name" value="MDMPI_N"/>
    <property type="match status" value="1"/>
</dbReference>
<sequence>MINTARLHSDLSRLGRETAMMSATIQTLSSEELAADSLCEGWSRAHVIAHLASNGRSLVKLVDWATSGEPQKLYASQDARNAEIDQLAALPREELLAAFDESATYFAQECERLAGELAVEEVDLHGKIIPATSIVALRIAEVVIHHHDLDTAWTIEEADPVSQENAVEAAVRTMRVKDAPGMTLRSEEGDEWVIGDGSLTVRADRAGLVEWLARENDRYIEADGPIPQLPTW</sequence>
<dbReference type="InterPro" id="IPR034660">
    <property type="entry name" value="DinB/YfiT-like"/>
</dbReference>
<dbReference type="GO" id="GO:0016853">
    <property type="term" value="F:isomerase activity"/>
    <property type="evidence" value="ECO:0007669"/>
    <property type="project" value="UniProtKB-KW"/>
</dbReference>
<dbReference type="AlphaFoldDB" id="A0A6H0SLY7"/>
<evidence type="ECO:0000259" key="1">
    <source>
        <dbReference type="Pfam" id="PF11716"/>
    </source>
</evidence>
<dbReference type="RefSeq" id="WP_172511807.1">
    <property type="nucleotide sequence ID" value="NZ_CP032549.1"/>
</dbReference>
<dbReference type="SUPFAM" id="SSF109854">
    <property type="entry name" value="DinB/YfiT-like putative metalloenzymes"/>
    <property type="match status" value="1"/>
</dbReference>
<gene>
    <name evidence="2" type="ORF">D3791_07580</name>
</gene>
<dbReference type="InterPro" id="IPR017517">
    <property type="entry name" value="Maleyloyr_isom"/>
</dbReference>
<feature type="domain" description="Mycothiol-dependent maleylpyruvate isomerase metal-binding" evidence="1">
    <location>
        <begin position="15"/>
        <end position="149"/>
    </location>
</feature>
<reference evidence="2 3" key="1">
    <citation type="submission" date="2018-09" db="EMBL/GenBank/DDBJ databases">
        <title>Glutamicibacter mishrai S5-52T (LMG 29155T = KCTC 39846T).</title>
        <authorList>
            <person name="Das S.K."/>
        </authorList>
    </citation>
    <scope>NUCLEOTIDE SEQUENCE [LARGE SCALE GENOMIC DNA]</scope>
    <source>
        <strain evidence="2 3">S5-52</strain>
    </source>
</reference>
<dbReference type="NCBIfam" id="TIGR03083">
    <property type="entry name" value="maleylpyruvate isomerase family mycothiol-dependent enzyme"/>
    <property type="match status" value="1"/>
</dbReference>
<protein>
    <submittedName>
        <fullName evidence="2">Maleylpyruvate isomerase family mycothiol-dependent enzyme</fullName>
    </submittedName>
</protein>
<organism evidence="2 3">
    <name type="scientific">Glutamicibacter mishrai</name>
    <dbReference type="NCBI Taxonomy" id="1775880"/>
    <lineage>
        <taxon>Bacteria</taxon>
        <taxon>Bacillati</taxon>
        <taxon>Actinomycetota</taxon>
        <taxon>Actinomycetes</taxon>
        <taxon>Micrococcales</taxon>
        <taxon>Micrococcaceae</taxon>
        <taxon>Glutamicibacter</taxon>
    </lineage>
</organism>
<dbReference type="InterPro" id="IPR036527">
    <property type="entry name" value="SCP2_sterol-bd_dom_sf"/>
</dbReference>
<dbReference type="GO" id="GO:0046872">
    <property type="term" value="F:metal ion binding"/>
    <property type="evidence" value="ECO:0007669"/>
    <property type="project" value="InterPro"/>
</dbReference>
<dbReference type="Proteomes" id="UP000502331">
    <property type="component" value="Chromosome"/>
</dbReference>
<dbReference type="EMBL" id="CP032549">
    <property type="protein sequence ID" value="QIV86997.1"/>
    <property type="molecule type" value="Genomic_DNA"/>
</dbReference>
<keyword evidence="2" id="KW-0413">Isomerase</keyword>
<evidence type="ECO:0000313" key="3">
    <source>
        <dbReference type="Proteomes" id="UP000502331"/>
    </source>
</evidence>
<dbReference type="InterPro" id="IPR024344">
    <property type="entry name" value="MDMPI_metal-binding"/>
</dbReference>
<evidence type="ECO:0000313" key="2">
    <source>
        <dbReference type="EMBL" id="QIV86997.1"/>
    </source>
</evidence>
<dbReference type="Gene3D" id="1.20.120.450">
    <property type="entry name" value="dinb family like domain"/>
    <property type="match status" value="1"/>
</dbReference>
<name>A0A6H0SLY7_9MICC</name>